<evidence type="ECO:0000313" key="2">
    <source>
        <dbReference type="EMBL" id="KAJ4843760.1"/>
    </source>
</evidence>
<proteinExistence type="predicted"/>
<accession>A0A9Q0G5E8</accession>
<keyword evidence="3" id="KW-1185">Reference proteome</keyword>
<comment type="caution">
    <text evidence="2">The sequence shown here is derived from an EMBL/GenBank/DDBJ whole genome shotgun (WGS) entry which is preliminary data.</text>
</comment>
<evidence type="ECO:0000313" key="3">
    <source>
        <dbReference type="Proteomes" id="UP001141552"/>
    </source>
</evidence>
<dbReference type="Proteomes" id="UP001141552">
    <property type="component" value="Unassembled WGS sequence"/>
</dbReference>
<reference evidence="2" key="2">
    <citation type="journal article" date="2023" name="Plants (Basel)">
        <title>Annotation of the Turnera subulata (Passifloraceae) Draft Genome Reveals the S-Locus Evolved after the Divergence of Turneroideae from Passifloroideae in a Stepwise Manner.</title>
        <authorList>
            <person name="Henning P.M."/>
            <person name="Roalson E.H."/>
            <person name="Mir W."/>
            <person name="McCubbin A.G."/>
            <person name="Shore J.S."/>
        </authorList>
    </citation>
    <scope>NUCLEOTIDE SEQUENCE</scope>
    <source>
        <strain evidence="2">F60SS</strain>
    </source>
</reference>
<name>A0A9Q0G5E8_9ROSI</name>
<dbReference type="AlphaFoldDB" id="A0A9Q0G5E8"/>
<evidence type="ECO:0000256" key="1">
    <source>
        <dbReference type="SAM" id="MobiDB-lite"/>
    </source>
</evidence>
<feature type="compositionally biased region" description="Polar residues" evidence="1">
    <location>
        <begin position="111"/>
        <end position="121"/>
    </location>
</feature>
<dbReference type="PANTHER" id="PTHR33738:SF8">
    <property type="entry name" value="OS05G0454500 PROTEIN"/>
    <property type="match status" value="1"/>
</dbReference>
<protein>
    <submittedName>
        <fullName evidence="2">Uncharacterized protein</fullName>
    </submittedName>
</protein>
<feature type="region of interest" description="Disordered" evidence="1">
    <location>
        <begin position="98"/>
        <end position="133"/>
    </location>
</feature>
<gene>
    <name evidence="2" type="ORF">Tsubulata_032159</name>
</gene>
<dbReference type="PANTHER" id="PTHR33738">
    <property type="entry name" value="EMB|CAB82975.1"/>
    <property type="match status" value="1"/>
</dbReference>
<feature type="region of interest" description="Disordered" evidence="1">
    <location>
        <begin position="1"/>
        <end position="21"/>
    </location>
</feature>
<dbReference type="OrthoDB" id="1733797at2759"/>
<reference evidence="2" key="1">
    <citation type="submission" date="2022-02" db="EMBL/GenBank/DDBJ databases">
        <authorList>
            <person name="Henning P.M."/>
            <person name="McCubbin A.G."/>
            <person name="Shore J.S."/>
        </authorList>
    </citation>
    <scope>NUCLEOTIDE SEQUENCE</scope>
    <source>
        <strain evidence="2">F60SS</strain>
        <tissue evidence="2">Leaves</tissue>
    </source>
</reference>
<dbReference type="EMBL" id="JAKUCV010002147">
    <property type="protein sequence ID" value="KAJ4843760.1"/>
    <property type="molecule type" value="Genomic_DNA"/>
</dbReference>
<sequence>MKSSSSNQVIGSRPKQPSGNQKTWGRLIVTLSCFLLPFCKTNNPVISRQATGYSIPSKDRNSIFPEERVEPCHLSSSIYYGGQDNYSKYPSAQTAGSYPIYMEDGGEGDPNRSSNNNNTQDACRGNWWQGTIP</sequence>
<organism evidence="2 3">
    <name type="scientific">Turnera subulata</name>
    <dbReference type="NCBI Taxonomy" id="218843"/>
    <lineage>
        <taxon>Eukaryota</taxon>
        <taxon>Viridiplantae</taxon>
        <taxon>Streptophyta</taxon>
        <taxon>Embryophyta</taxon>
        <taxon>Tracheophyta</taxon>
        <taxon>Spermatophyta</taxon>
        <taxon>Magnoliopsida</taxon>
        <taxon>eudicotyledons</taxon>
        <taxon>Gunneridae</taxon>
        <taxon>Pentapetalae</taxon>
        <taxon>rosids</taxon>
        <taxon>fabids</taxon>
        <taxon>Malpighiales</taxon>
        <taxon>Passifloraceae</taxon>
        <taxon>Turnera</taxon>
    </lineage>
</organism>